<gene>
    <name evidence="1" type="ORF">LEP1GSC079_2773</name>
</gene>
<dbReference type="AlphaFoldDB" id="A0A0F6IBE9"/>
<dbReference type="EMBL" id="AKWR02000175">
    <property type="protein sequence ID" value="EMJ35374.1"/>
    <property type="molecule type" value="Genomic_DNA"/>
</dbReference>
<comment type="caution">
    <text evidence="1">The sequence shown here is derived from an EMBL/GenBank/DDBJ whole genome shotgun (WGS) entry which is preliminary data.</text>
</comment>
<dbReference type="Proteomes" id="UP000012164">
    <property type="component" value="Unassembled WGS sequence"/>
</dbReference>
<organism evidence="1 2">
    <name type="scientific">Leptospira interrogans str. FPW1039</name>
    <dbReference type="NCBI Taxonomy" id="1193040"/>
    <lineage>
        <taxon>Bacteria</taxon>
        <taxon>Pseudomonadati</taxon>
        <taxon>Spirochaetota</taxon>
        <taxon>Spirochaetia</taxon>
        <taxon>Leptospirales</taxon>
        <taxon>Leptospiraceae</taxon>
        <taxon>Leptospira</taxon>
    </lineage>
</organism>
<sequence>MMDLKFRFSNDKIKKKNLFSKTLLLGFILFLIFFFITCAHMNYIARFEKKGQVVDTAAMTDAANELKLADITNINAYVIEFPPGISLNGNTLLYDEKKWELLGTVHSDYNQGNHWFWFYDYVEEESWKKPYCYWQVPLNWVTLGIWGITPFYYPCIIKESKDDVQAENNRKIRIVNSLKKITKIAGGDTVLVESFGDLRINFFNANTGQNVGTIGIKTVSGSGWVLKKKKDKKDKS</sequence>
<accession>A0A0F6IBE9</accession>
<reference evidence="1 2" key="1">
    <citation type="submission" date="2013-01" db="EMBL/GenBank/DDBJ databases">
        <authorList>
            <person name="Harkins D.M."/>
            <person name="Durkin A.S."/>
            <person name="Brinkac L.M."/>
            <person name="Haft D.H."/>
            <person name="Selengut J.D."/>
            <person name="Sanka R."/>
            <person name="DePew J."/>
            <person name="Purushe J."/>
            <person name="Peacock S.J."/>
            <person name="Thaipadungpanit J."/>
            <person name="Wuthiekanun V.W."/>
            <person name="Day N.P."/>
            <person name="Vinetz J.M."/>
            <person name="Sutton G.G."/>
            <person name="Nierman W.C."/>
            <person name="Fouts D.E."/>
        </authorList>
    </citation>
    <scope>NUCLEOTIDE SEQUENCE [LARGE SCALE GENOMIC DNA]</scope>
    <source>
        <strain evidence="1 2">FPW1039</strain>
    </source>
</reference>
<evidence type="ECO:0000313" key="1">
    <source>
        <dbReference type="EMBL" id="EMJ35374.1"/>
    </source>
</evidence>
<protein>
    <submittedName>
        <fullName evidence="1">Uncharacterized protein</fullName>
    </submittedName>
</protein>
<name>A0A0F6IBE9_LEPIR</name>
<evidence type="ECO:0000313" key="2">
    <source>
        <dbReference type="Proteomes" id="UP000012164"/>
    </source>
</evidence>
<proteinExistence type="predicted"/>